<sequence>MTNAPDTVPTDADLTELLSTPASDAAVEELHRRHRQAVFSYAYVCCRTVHSAEDLTSEVFARALRAVRSGSGPQHAWRPHLLTVVRRTAVAWADSGRRTDLSPELVRWLADLPQSPDTRSCDARMRLLEDSSLVLRAFRSLPERWQTVLWHTGVEGDQARSVGRLLGLDDGGVSLLASRAREGLREACLAELADNPRTDECHRYSPILGAVVRRTGRRGSDDFDRHLSGCWRCRSALTELAELEEGLRSVLSAAVLLWGSGAYLAARTTEAGVGAAGTARNFEMPRGGISADRDRDPAWRAWATGAPLRSAAVAGAMVAAVGLAVLALPTRSHGQGEVPPSARAGAIRASTVLADPPSAASTAEPSPRTSSRPAGPSPAAPSRTASARPPDHHRTHLGSVTWTGTLRNEGLRTQCLEHVGATVVHTRCNGSETQLWETLSFAPKPGYGLLRNAASGECVDYRAAIRSAEYQDVFDIGMRPCRADGDGQLFRFAPYSAPGTGATDGSYALRAALGNGYASEELQLGLPTSQGGNAPSATSAPVALTYDYFYSAQLRYLAEGMPDSPDHPPLVPANAKAP</sequence>
<dbReference type="Pfam" id="PF04542">
    <property type="entry name" value="Sigma70_r2"/>
    <property type="match status" value="1"/>
</dbReference>
<protein>
    <submittedName>
        <fullName evidence="9">RNA polymerase sigma factor (Sigma-70 family)</fullName>
    </submittedName>
</protein>
<keyword evidence="2" id="KW-0805">Transcription regulation</keyword>
<dbReference type="InterPro" id="IPR007627">
    <property type="entry name" value="RNA_pol_sigma70_r2"/>
</dbReference>
<dbReference type="Proteomes" id="UP001519309">
    <property type="component" value="Unassembled WGS sequence"/>
</dbReference>
<dbReference type="AlphaFoldDB" id="A0A1B1AWX1"/>
<dbReference type="SUPFAM" id="SSF50370">
    <property type="entry name" value="Ricin B-like lectins"/>
    <property type="match status" value="1"/>
</dbReference>
<dbReference type="Gene3D" id="1.10.10.10">
    <property type="entry name" value="Winged helix-like DNA-binding domain superfamily/Winged helix DNA-binding domain"/>
    <property type="match status" value="1"/>
</dbReference>
<dbReference type="CDD" id="cd00161">
    <property type="entry name" value="beta-trefoil_Ricin-like"/>
    <property type="match status" value="1"/>
</dbReference>
<name>A0A1B1AWX1_9ACTN</name>
<evidence type="ECO:0000313" key="8">
    <source>
        <dbReference type="EMBL" id="ANP51063.1"/>
    </source>
</evidence>
<evidence type="ECO:0000313" key="10">
    <source>
        <dbReference type="Proteomes" id="UP000092659"/>
    </source>
</evidence>
<dbReference type="PANTHER" id="PTHR43133">
    <property type="entry name" value="RNA POLYMERASE ECF-TYPE SIGMA FACTO"/>
    <property type="match status" value="1"/>
</dbReference>
<dbReference type="InterPro" id="IPR036388">
    <property type="entry name" value="WH-like_DNA-bd_sf"/>
</dbReference>
<evidence type="ECO:0000256" key="4">
    <source>
        <dbReference type="ARBA" id="ARBA00023125"/>
    </source>
</evidence>
<accession>A0A1B1AWX1</accession>
<dbReference type="InterPro" id="IPR035992">
    <property type="entry name" value="Ricin_B-like_lectins"/>
</dbReference>
<proteinExistence type="inferred from homology"/>
<dbReference type="InterPro" id="IPR041916">
    <property type="entry name" value="Anti_sigma_zinc_sf"/>
</dbReference>
<dbReference type="InterPro" id="IPR013324">
    <property type="entry name" value="RNA_pol_sigma_r3/r4-like"/>
</dbReference>
<dbReference type="Gene3D" id="1.10.10.1320">
    <property type="entry name" value="Anti-sigma factor, zinc-finger domain"/>
    <property type="match status" value="1"/>
</dbReference>
<dbReference type="InterPro" id="IPR013325">
    <property type="entry name" value="RNA_pol_sigma_r2"/>
</dbReference>
<dbReference type="STRING" id="68214.AVL59_16805"/>
<dbReference type="Gene3D" id="2.80.10.50">
    <property type="match status" value="1"/>
</dbReference>
<dbReference type="Gene3D" id="1.10.1740.10">
    <property type="match status" value="1"/>
</dbReference>
<evidence type="ECO:0000313" key="11">
    <source>
        <dbReference type="Proteomes" id="UP001519309"/>
    </source>
</evidence>
<gene>
    <name evidence="8" type="ORF">AVL59_16805</name>
    <name evidence="9" type="ORF">J2Z21_009612</name>
</gene>
<keyword evidence="4" id="KW-0238">DNA-binding</keyword>
<reference evidence="9 11" key="2">
    <citation type="submission" date="2021-03" db="EMBL/GenBank/DDBJ databases">
        <title>Genomic Encyclopedia of Type Strains, Phase IV (KMG-IV): sequencing the most valuable type-strain genomes for metagenomic binning, comparative biology and taxonomic classification.</title>
        <authorList>
            <person name="Goeker M."/>
        </authorList>
    </citation>
    <scope>NUCLEOTIDE SEQUENCE [LARGE SCALE GENOMIC DNA]</scope>
    <source>
        <strain evidence="9 11">DSM 40499</strain>
    </source>
</reference>
<evidence type="ECO:0000256" key="2">
    <source>
        <dbReference type="ARBA" id="ARBA00023015"/>
    </source>
</evidence>
<keyword evidence="5" id="KW-0804">Transcription</keyword>
<dbReference type="EMBL" id="JAGGLP010000052">
    <property type="protein sequence ID" value="MBP2056593.1"/>
    <property type="molecule type" value="Genomic_DNA"/>
</dbReference>
<dbReference type="Proteomes" id="UP000092659">
    <property type="component" value="Chromosome"/>
</dbReference>
<dbReference type="SUPFAM" id="SSF88659">
    <property type="entry name" value="Sigma3 and sigma4 domains of RNA polymerase sigma factors"/>
    <property type="match status" value="1"/>
</dbReference>
<evidence type="ECO:0000256" key="1">
    <source>
        <dbReference type="ARBA" id="ARBA00010641"/>
    </source>
</evidence>
<keyword evidence="11" id="KW-1185">Reference proteome</keyword>
<dbReference type="PANTHER" id="PTHR43133:SF8">
    <property type="entry name" value="RNA POLYMERASE SIGMA FACTOR HI_1459-RELATED"/>
    <property type="match status" value="1"/>
</dbReference>
<evidence type="ECO:0000256" key="5">
    <source>
        <dbReference type="ARBA" id="ARBA00023163"/>
    </source>
</evidence>
<reference evidence="8 10" key="1">
    <citation type="submission" date="2016-06" db="EMBL/GenBank/DDBJ databases">
        <title>Complete genome sequence of Streptomyces griseochromogenes ATCC 14511, the Blasticidin S producer.</title>
        <authorList>
            <person name="Wu L."/>
        </authorList>
    </citation>
    <scope>NUCLEOTIDE SEQUENCE [LARGE SCALE GENOMIC DNA]</scope>
    <source>
        <strain evidence="8 10">ATCC 14511</strain>
    </source>
</reference>
<dbReference type="SUPFAM" id="SSF88946">
    <property type="entry name" value="Sigma2 domain of RNA polymerase sigma factors"/>
    <property type="match status" value="1"/>
</dbReference>
<dbReference type="GO" id="GO:0006352">
    <property type="term" value="P:DNA-templated transcription initiation"/>
    <property type="evidence" value="ECO:0007669"/>
    <property type="project" value="InterPro"/>
</dbReference>
<dbReference type="GO" id="GO:0016987">
    <property type="term" value="F:sigma factor activity"/>
    <property type="evidence" value="ECO:0007669"/>
    <property type="project" value="UniProtKB-KW"/>
</dbReference>
<evidence type="ECO:0000256" key="3">
    <source>
        <dbReference type="ARBA" id="ARBA00023082"/>
    </source>
</evidence>
<comment type="similarity">
    <text evidence="1">Belongs to the sigma-70 factor family. ECF subfamily.</text>
</comment>
<evidence type="ECO:0000259" key="7">
    <source>
        <dbReference type="Pfam" id="PF04542"/>
    </source>
</evidence>
<dbReference type="KEGG" id="sgs:AVL59_16805"/>
<dbReference type="InterPro" id="IPR039425">
    <property type="entry name" value="RNA_pol_sigma-70-like"/>
</dbReference>
<feature type="region of interest" description="Disordered" evidence="6">
    <location>
        <begin position="351"/>
        <end position="401"/>
    </location>
</feature>
<organism evidence="8 10">
    <name type="scientific">Streptomyces griseochromogenes</name>
    <dbReference type="NCBI Taxonomy" id="68214"/>
    <lineage>
        <taxon>Bacteria</taxon>
        <taxon>Bacillati</taxon>
        <taxon>Actinomycetota</taxon>
        <taxon>Actinomycetes</taxon>
        <taxon>Kitasatosporales</taxon>
        <taxon>Streptomycetaceae</taxon>
        <taxon>Streptomyces</taxon>
    </lineage>
</organism>
<dbReference type="GO" id="GO:0003677">
    <property type="term" value="F:DNA binding"/>
    <property type="evidence" value="ECO:0007669"/>
    <property type="project" value="UniProtKB-KW"/>
</dbReference>
<keyword evidence="3" id="KW-0731">Sigma factor</keyword>
<dbReference type="RefSeq" id="WP_067304893.1">
    <property type="nucleotide sequence ID" value="NZ_CP016279.1"/>
</dbReference>
<dbReference type="PROSITE" id="PS50231">
    <property type="entry name" value="RICIN_B_LECTIN"/>
    <property type="match status" value="1"/>
</dbReference>
<feature type="compositionally biased region" description="Low complexity" evidence="6">
    <location>
        <begin position="354"/>
        <end position="374"/>
    </location>
</feature>
<evidence type="ECO:0000256" key="6">
    <source>
        <dbReference type="SAM" id="MobiDB-lite"/>
    </source>
</evidence>
<dbReference type="EMBL" id="CP016279">
    <property type="protein sequence ID" value="ANP51063.1"/>
    <property type="molecule type" value="Genomic_DNA"/>
</dbReference>
<feature type="domain" description="RNA polymerase sigma-70 region 2" evidence="7">
    <location>
        <begin position="30"/>
        <end position="92"/>
    </location>
</feature>
<evidence type="ECO:0000313" key="9">
    <source>
        <dbReference type="EMBL" id="MBP2056593.1"/>
    </source>
</evidence>
<dbReference type="OrthoDB" id="4990598at2"/>